<evidence type="ECO:0000313" key="2">
    <source>
        <dbReference type="Proteomes" id="UP000198888"/>
    </source>
</evidence>
<dbReference type="AlphaFoldDB" id="A0A1H6X6H6"/>
<accession>A0A1H6X6H6</accession>
<protein>
    <recommendedName>
        <fullName evidence="3">DUF4352 domain-containing protein</fullName>
    </recommendedName>
</protein>
<name>A0A1H6X6H6_9EURY</name>
<reference evidence="1 2" key="1">
    <citation type="submission" date="2016-10" db="EMBL/GenBank/DDBJ databases">
        <authorList>
            <person name="de Groot N.N."/>
        </authorList>
    </citation>
    <scope>NUCLEOTIDE SEQUENCE [LARGE SCALE GENOMIC DNA]</scope>
    <source>
        <strain evidence="1 2">DSM 22187</strain>
    </source>
</reference>
<sequence length="131" mass="13895">MKRRTVLGMAATVCGTVAAGCLGSTVAGDVVRNETPLELSHDYEIQGTPSGTRVVVDVTAKNGGESPITPDGRVPQLSCAFLNESEETLHQSGVQPVEPIDVSETASFEFSLGTRVDEVTRYELGVDWIDA</sequence>
<accession>A0A2H4Q170</accession>
<proteinExistence type="predicted"/>
<keyword evidence="2" id="KW-1185">Reference proteome</keyword>
<dbReference type="PROSITE" id="PS51257">
    <property type="entry name" value="PROKAR_LIPOPROTEIN"/>
    <property type="match status" value="1"/>
</dbReference>
<dbReference type="RefSeq" id="WP_218143708.1">
    <property type="nucleotide sequence ID" value="NZ_CP024845.1"/>
</dbReference>
<dbReference type="Proteomes" id="UP000198888">
    <property type="component" value="Unassembled WGS sequence"/>
</dbReference>
<dbReference type="OrthoDB" id="350447at2157"/>
<dbReference type="KEGG" id="hae:halTADL_1343"/>
<evidence type="ECO:0008006" key="3">
    <source>
        <dbReference type="Google" id="ProtNLM"/>
    </source>
</evidence>
<evidence type="ECO:0000313" key="1">
    <source>
        <dbReference type="EMBL" id="SEJ23094.1"/>
    </source>
</evidence>
<dbReference type="EMBL" id="FNYR01000033">
    <property type="protein sequence ID" value="SEJ23094.1"/>
    <property type="molecule type" value="Genomic_DNA"/>
</dbReference>
<organism evidence="1 2">
    <name type="scientific">Halohasta litchfieldiae</name>
    <dbReference type="NCBI Taxonomy" id="1073996"/>
    <lineage>
        <taxon>Archaea</taxon>
        <taxon>Methanobacteriati</taxon>
        <taxon>Methanobacteriota</taxon>
        <taxon>Stenosarchaea group</taxon>
        <taxon>Halobacteria</taxon>
        <taxon>Halobacteriales</taxon>
        <taxon>Haloferacaceae</taxon>
        <taxon>Halohasta</taxon>
    </lineage>
</organism>
<dbReference type="GeneID" id="35002153"/>
<gene>
    <name evidence="1" type="ORF">SAMN05444271_13312</name>
</gene>
<dbReference type="STRING" id="1073996.SAMN05444271_13312"/>